<sequence length="260" mass="28714">MGPDIHRNISNQTLKSFNGYSAGFQKNYSTRPESRIRQIWRNADAVCFDVDSTVCKDEAIDELAAYLGKGAEVAACTQRAMNGSMSFREALRLRLEVMQPNLSEVRNYAETHEIALTPGIIELIENLHNRGTDVYLVSGGFRPLIIPVAQRLGIPINRIYANEILYHEDGSYAGFDINELTSDSGNIQIGKAGVCGLLKKLHGYNKLVMIGDGATDAEACPPADAFIGFGGNQVREAVRQQAGWYVYDFETLNSELDNTE</sequence>
<accession>A0AC35GL30</accession>
<name>A0AC35GL30_9BILA</name>
<organism evidence="1 2">
    <name type="scientific">Panagrolaimus sp. PS1159</name>
    <dbReference type="NCBI Taxonomy" id="55785"/>
    <lineage>
        <taxon>Eukaryota</taxon>
        <taxon>Metazoa</taxon>
        <taxon>Ecdysozoa</taxon>
        <taxon>Nematoda</taxon>
        <taxon>Chromadorea</taxon>
        <taxon>Rhabditida</taxon>
        <taxon>Tylenchina</taxon>
        <taxon>Panagrolaimomorpha</taxon>
        <taxon>Panagrolaimoidea</taxon>
        <taxon>Panagrolaimidae</taxon>
        <taxon>Panagrolaimus</taxon>
    </lineage>
</organism>
<reference evidence="2" key="1">
    <citation type="submission" date="2022-11" db="UniProtKB">
        <authorList>
            <consortium name="WormBaseParasite"/>
        </authorList>
    </citation>
    <scope>IDENTIFICATION</scope>
</reference>
<dbReference type="Proteomes" id="UP000887580">
    <property type="component" value="Unplaced"/>
</dbReference>
<proteinExistence type="predicted"/>
<evidence type="ECO:0000313" key="2">
    <source>
        <dbReference type="WBParaSite" id="PS1159_v2.g6466.t1"/>
    </source>
</evidence>
<evidence type="ECO:0000313" key="1">
    <source>
        <dbReference type="Proteomes" id="UP000887580"/>
    </source>
</evidence>
<protein>
    <submittedName>
        <fullName evidence="2">Phosphoserine phosphatase</fullName>
    </submittedName>
</protein>
<dbReference type="WBParaSite" id="PS1159_v2.g6466.t1">
    <property type="protein sequence ID" value="PS1159_v2.g6466.t1"/>
    <property type="gene ID" value="PS1159_v2.g6466"/>
</dbReference>